<sequence>MEYLLAYLNESNGFKFGKLFQFKGTLDRKSFFIGGLAWIVLVSLIMTPLFYLGLFLVSISGMAMQSVFAIVAVIFLIIFIGLFIQALAAMARRLGSAGVSKYFLFFILIPFIGPMILLWEFIKEDQFTVVTDTTED</sequence>
<protein>
    <submittedName>
        <fullName evidence="2">DUF805 domain-containing protein</fullName>
    </submittedName>
</protein>
<evidence type="ECO:0000256" key="1">
    <source>
        <dbReference type="SAM" id="Phobius"/>
    </source>
</evidence>
<feature type="transmembrane region" description="Helical" evidence="1">
    <location>
        <begin position="31"/>
        <end position="54"/>
    </location>
</feature>
<dbReference type="EMBL" id="RHGY01000001">
    <property type="protein sequence ID" value="RRG18799.1"/>
    <property type="molecule type" value="Genomic_DNA"/>
</dbReference>
<dbReference type="Proteomes" id="UP000275836">
    <property type="component" value="Unassembled WGS sequence"/>
</dbReference>
<keyword evidence="1" id="KW-1133">Transmembrane helix</keyword>
<dbReference type="GO" id="GO:0016020">
    <property type="term" value="C:membrane"/>
    <property type="evidence" value="ECO:0007669"/>
    <property type="project" value="InterPro"/>
</dbReference>
<proteinExistence type="predicted"/>
<dbReference type="AlphaFoldDB" id="A0A3P2RDG4"/>
<evidence type="ECO:0000313" key="2">
    <source>
        <dbReference type="EMBL" id="RRG18799.1"/>
    </source>
</evidence>
<keyword evidence="1" id="KW-0472">Membrane</keyword>
<name>A0A3P2RDG4_WEIVI</name>
<gene>
    <name evidence="2" type="ORF">D3P96_02100</name>
</gene>
<keyword evidence="1" id="KW-0812">Transmembrane</keyword>
<feature type="transmembrane region" description="Helical" evidence="1">
    <location>
        <begin position="102"/>
        <end position="122"/>
    </location>
</feature>
<accession>A0A3P2RDG4</accession>
<dbReference type="OrthoDB" id="9812349at2"/>
<organism evidence="2 3">
    <name type="scientific">Weissella viridescens</name>
    <name type="common">Lactobacillus viridescens</name>
    <dbReference type="NCBI Taxonomy" id="1629"/>
    <lineage>
        <taxon>Bacteria</taxon>
        <taxon>Bacillati</taxon>
        <taxon>Bacillota</taxon>
        <taxon>Bacilli</taxon>
        <taxon>Lactobacillales</taxon>
        <taxon>Lactobacillaceae</taxon>
        <taxon>Weissella</taxon>
    </lineage>
</organism>
<feature type="transmembrane region" description="Helical" evidence="1">
    <location>
        <begin position="66"/>
        <end position="90"/>
    </location>
</feature>
<reference evidence="2 3" key="1">
    <citation type="submission" date="2018-10" db="EMBL/GenBank/DDBJ databases">
        <title>Draft genome sequence of Weissella viridescens UCO-SMC3.</title>
        <authorList>
            <person name="Garcia-Cancino A."/>
            <person name="Espinoza-Monje M."/>
            <person name="Albarracin L."/>
            <person name="Garcia-Castillo V."/>
            <person name="Campos-Martin J."/>
            <person name="Nakano Y."/>
            <person name="Guitierrez-Zamorano C."/>
            <person name="Ikeda-Ohtsubo W."/>
            <person name="Morita H."/>
            <person name="Kitazawa H."/>
            <person name="Villena J."/>
        </authorList>
    </citation>
    <scope>NUCLEOTIDE SEQUENCE [LARGE SCALE GENOMIC DNA]</scope>
    <source>
        <strain evidence="2 3">UCO-SMC3</strain>
    </source>
</reference>
<dbReference type="Pfam" id="PF05656">
    <property type="entry name" value="DUF805"/>
    <property type="match status" value="1"/>
</dbReference>
<evidence type="ECO:0000313" key="3">
    <source>
        <dbReference type="Proteomes" id="UP000275836"/>
    </source>
</evidence>
<dbReference type="RefSeq" id="WP_124942738.1">
    <property type="nucleotide sequence ID" value="NZ_RHGY01000001.1"/>
</dbReference>
<dbReference type="InterPro" id="IPR008523">
    <property type="entry name" value="DUF805"/>
</dbReference>
<comment type="caution">
    <text evidence="2">The sequence shown here is derived from an EMBL/GenBank/DDBJ whole genome shotgun (WGS) entry which is preliminary data.</text>
</comment>